<dbReference type="InterPro" id="IPR023615">
    <property type="entry name" value="Cyt_c_Oxase_su1_BS"/>
</dbReference>
<feature type="compositionally biased region" description="Basic and acidic residues" evidence="7">
    <location>
        <begin position="544"/>
        <end position="574"/>
    </location>
</feature>
<dbReference type="InterPro" id="IPR000883">
    <property type="entry name" value="Cyt_C_Oxase_1"/>
</dbReference>
<keyword evidence="6" id="KW-0408">Iron</keyword>
<sequence>MTTLKPEISQPETRLPTAEMEPKAAPRNFTRWLSTTNHKDIGLMYLALGSLFFFLGGVEALVMRLQLARPGNTLLTGTTYNEFFTLHGTTMIFLAVMPMLLGFSNYLLPLQIGAKDMAFPRLNAFGFWLSALGGLTLYLSLLEGPPSAGWFAYAPLSERPFSMSLGVDFWAVALLLTGTGTTLTAINIIVTATRYRAVGMGFWRMPLFAWMVYVNAFMIVFAFPALNAALIMLEVDRVLSGHFFSHGGSALLWQHYFWFFGHPEVYIMVLPAWGIISEVIPVFSRKPIFGYEFVAGSTVAIAVLSFAVYAHHMFAVGFARPVNLAFAASTMLIAVPTGIKVMNWVATLWKGSIRFTVPMLYALAFLIQFTFGGVTGVSFAVLPIDWQVTDTYYVVAHFHYVLMGGSLFALLSGLHFYYPKMTGRMLSESVGKFAFWMITLGFNGVFLVQHALGLMGMPRRVYTYPDLPGWGALNMFSTFSAFVLGLGLLLTLINLVVSFKLGRVAGNNPWQAWTLDWLTTSPPPKENFTMLPPIRSSRPLWDLTHPEDQDHKRPQRHDKQGQGHIRAEERGHDQ</sequence>
<evidence type="ECO:0000256" key="1">
    <source>
        <dbReference type="ARBA" id="ARBA00004141"/>
    </source>
</evidence>
<evidence type="ECO:0000256" key="6">
    <source>
        <dbReference type="RuleBase" id="RU000370"/>
    </source>
</evidence>
<feature type="transmembrane region" description="Helical" evidence="8">
    <location>
        <begin position="207"/>
        <end position="233"/>
    </location>
</feature>
<feature type="transmembrane region" description="Helical" evidence="8">
    <location>
        <begin position="169"/>
        <end position="195"/>
    </location>
</feature>
<evidence type="ECO:0000256" key="7">
    <source>
        <dbReference type="SAM" id="MobiDB-lite"/>
    </source>
</evidence>
<dbReference type="EMBL" id="CP104213">
    <property type="protein sequence ID" value="UWX63778.1"/>
    <property type="molecule type" value="Genomic_DNA"/>
</dbReference>
<keyword evidence="4 8" id="KW-1133">Transmembrane helix</keyword>
<feature type="transmembrane region" description="Helical" evidence="8">
    <location>
        <begin position="41"/>
        <end position="63"/>
    </location>
</feature>
<feature type="transmembrane region" description="Helical" evidence="8">
    <location>
        <begin position="122"/>
        <end position="141"/>
    </location>
</feature>
<protein>
    <submittedName>
        <fullName evidence="10">Cbb3-type cytochrome c oxidase subunit I</fullName>
    </submittedName>
</protein>
<comment type="subcellular location">
    <subcellularLocation>
        <location evidence="1">Membrane</location>
        <topology evidence="1">Multi-pass membrane protein</topology>
    </subcellularLocation>
</comment>
<organism evidence="10 11">
    <name type="scientific">Deinococcus rubellus</name>
    <dbReference type="NCBI Taxonomy" id="1889240"/>
    <lineage>
        <taxon>Bacteria</taxon>
        <taxon>Thermotogati</taxon>
        <taxon>Deinococcota</taxon>
        <taxon>Deinococci</taxon>
        <taxon>Deinococcales</taxon>
        <taxon>Deinococcaceae</taxon>
        <taxon>Deinococcus</taxon>
    </lineage>
</organism>
<dbReference type="Gene3D" id="1.20.210.10">
    <property type="entry name" value="Cytochrome c oxidase-like, subunit I domain"/>
    <property type="match status" value="1"/>
</dbReference>
<dbReference type="PANTHER" id="PTHR10422:SF18">
    <property type="entry name" value="CYTOCHROME C OXIDASE SUBUNIT 1"/>
    <property type="match status" value="1"/>
</dbReference>
<evidence type="ECO:0000256" key="5">
    <source>
        <dbReference type="ARBA" id="ARBA00023136"/>
    </source>
</evidence>
<feature type="transmembrane region" description="Helical" evidence="8">
    <location>
        <begin position="322"/>
        <end position="339"/>
    </location>
</feature>
<dbReference type="InterPro" id="IPR036927">
    <property type="entry name" value="Cyt_c_oxase-like_su1_sf"/>
</dbReference>
<evidence type="ECO:0000256" key="3">
    <source>
        <dbReference type="ARBA" id="ARBA00022692"/>
    </source>
</evidence>
<evidence type="ECO:0000256" key="8">
    <source>
        <dbReference type="SAM" id="Phobius"/>
    </source>
</evidence>
<feature type="transmembrane region" description="Helical" evidence="8">
    <location>
        <begin position="288"/>
        <end position="310"/>
    </location>
</feature>
<feature type="region of interest" description="Disordered" evidence="7">
    <location>
        <begin position="537"/>
        <end position="574"/>
    </location>
</feature>
<feature type="transmembrane region" description="Helical" evidence="8">
    <location>
        <begin position="430"/>
        <end position="452"/>
    </location>
</feature>
<comment type="similarity">
    <text evidence="6">Belongs to the heme-copper respiratory oxidase family.</text>
</comment>
<feature type="transmembrane region" description="Helical" evidence="8">
    <location>
        <begin position="253"/>
        <end position="276"/>
    </location>
</feature>
<keyword evidence="6" id="KW-0813">Transport</keyword>
<evidence type="ECO:0000259" key="9">
    <source>
        <dbReference type="PROSITE" id="PS50855"/>
    </source>
</evidence>
<keyword evidence="6" id="KW-0479">Metal-binding</keyword>
<evidence type="ECO:0000313" key="11">
    <source>
        <dbReference type="Proteomes" id="UP001060261"/>
    </source>
</evidence>
<keyword evidence="6" id="KW-0249">Electron transport</keyword>
<feature type="transmembrane region" description="Helical" evidence="8">
    <location>
        <begin position="360"/>
        <end position="384"/>
    </location>
</feature>
<keyword evidence="11" id="KW-1185">Reference proteome</keyword>
<accession>A0ABY5YG43</accession>
<feature type="region of interest" description="Disordered" evidence="7">
    <location>
        <begin position="1"/>
        <end position="22"/>
    </location>
</feature>
<feature type="transmembrane region" description="Helical" evidence="8">
    <location>
        <begin position="83"/>
        <end position="110"/>
    </location>
</feature>
<dbReference type="PROSITE" id="PS00077">
    <property type="entry name" value="COX1_CUB"/>
    <property type="match status" value="1"/>
</dbReference>
<proteinExistence type="inferred from homology"/>
<dbReference type="PROSITE" id="PS50855">
    <property type="entry name" value="COX1"/>
    <property type="match status" value="1"/>
</dbReference>
<reference evidence="10" key="1">
    <citation type="submission" date="2022-09" db="EMBL/GenBank/DDBJ databases">
        <title>genome sequence of Deinococcus rubellus.</title>
        <authorList>
            <person name="Srinivasan S."/>
        </authorList>
    </citation>
    <scope>NUCLEOTIDE SEQUENCE</scope>
    <source>
        <strain evidence="10">Ant6</strain>
    </source>
</reference>
<dbReference type="InterPro" id="IPR023616">
    <property type="entry name" value="Cyt_c_oxase-like_su1_dom"/>
</dbReference>
<dbReference type="PANTHER" id="PTHR10422">
    <property type="entry name" value="CYTOCHROME C OXIDASE SUBUNIT 1"/>
    <property type="match status" value="1"/>
</dbReference>
<dbReference type="Proteomes" id="UP001060261">
    <property type="component" value="Chromosome"/>
</dbReference>
<feature type="domain" description="Cytochrome oxidase subunit I profile" evidence="9">
    <location>
        <begin position="32"/>
        <end position="535"/>
    </location>
</feature>
<dbReference type="SUPFAM" id="SSF81442">
    <property type="entry name" value="Cytochrome c oxidase subunit I-like"/>
    <property type="match status" value="1"/>
</dbReference>
<keyword evidence="5 8" id="KW-0472">Membrane</keyword>
<evidence type="ECO:0000256" key="4">
    <source>
        <dbReference type="ARBA" id="ARBA00022989"/>
    </source>
</evidence>
<dbReference type="RefSeq" id="WP_260560058.1">
    <property type="nucleotide sequence ID" value="NZ_BAABEC010000074.1"/>
</dbReference>
<evidence type="ECO:0000313" key="10">
    <source>
        <dbReference type="EMBL" id="UWX63778.1"/>
    </source>
</evidence>
<feature type="transmembrane region" description="Helical" evidence="8">
    <location>
        <begin position="472"/>
        <end position="497"/>
    </location>
</feature>
<name>A0ABY5YG43_9DEIO</name>
<evidence type="ECO:0000256" key="2">
    <source>
        <dbReference type="ARBA" id="ARBA00022660"/>
    </source>
</evidence>
<keyword evidence="6" id="KW-0349">Heme</keyword>
<keyword evidence="2 6" id="KW-0679">Respiratory chain</keyword>
<gene>
    <name evidence="10" type="ORF">N0D28_13740</name>
</gene>
<dbReference type="PRINTS" id="PR01165">
    <property type="entry name" value="CYCOXIDASEI"/>
</dbReference>
<dbReference type="Pfam" id="PF00115">
    <property type="entry name" value="COX1"/>
    <property type="match status" value="1"/>
</dbReference>
<keyword evidence="3 6" id="KW-0812">Transmembrane</keyword>
<feature type="transmembrane region" description="Helical" evidence="8">
    <location>
        <begin position="396"/>
        <end position="418"/>
    </location>
</feature>